<feature type="region of interest" description="Disordered" evidence="1">
    <location>
        <begin position="211"/>
        <end position="230"/>
    </location>
</feature>
<evidence type="ECO:0000259" key="2">
    <source>
        <dbReference type="SMART" id="SM01321"/>
    </source>
</evidence>
<dbReference type="SMART" id="SM01321">
    <property type="entry name" value="Y1_Tnp"/>
    <property type="match status" value="1"/>
</dbReference>
<accession>A0ABY1QRC7</accession>
<dbReference type="RefSeq" id="WP_283435071.1">
    <property type="nucleotide sequence ID" value="NZ_FXUG01000019.1"/>
</dbReference>
<dbReference type="InterPro" id="IPR036515">
    <property type="entry name" value="Transposase_17_sf"/>
</dbReference>
<sequence length="230" mass="26980">MGRPKRADAAGHCYHMLNRANLRATIFKKESDYEAFEKIIDEALARYKIELFAYCLMPSHYHLLVRPGEDAEMGRFGHYIGLTHTQRYHAHYKTAGMGHLYQGRFKSFPVQADEHFLTVARYVERNAFASKLCDRPEHWKFGSLHHWSSKTKTFSQRMSPWPIRRTSNWSQHVATDFSKQERDQLDWSVKRGVPFGSETWVEHVARTFELESTMRPRGRPKKNPDPKVAP</sequence>
<name>A0ABY1QRC7_9BACT</name>
<dbReference type="Proteomes" id="UP001158067">
    <property type="component" value="Unassembled WGS sequence"/>
</dbReference>
<gene>
    <name evidence="3" type="ORF">SAMN06265222_11960</name>
</gene>
<dbReference type="Pfam" id="PF01797">
    <property type="entry name" value="Y1_Tnp"/>
    <property type="match status" value="1"/>
</dbReference>
<organism evidence="3 4">
    <name type="scientific">Neorhodopirellula lusitana</name>
    <dbReference type="NCBI Taxonomy" id="445327"/>
    <lineage>
        <taxon>Bacteria</taxon>
        <taxon>Pseudomonadati</taxon>
        <taxon>Planctomycetota</taxon>
        <taxon>Planctomycetia</taxon>
        <taxon>Pirellulales</taxon>
        <taxon>Pirellulaceae</taxon>
        <taxon>Neorhodopirellula</taxon>
    </lineage>
</organism>
<dbReference type="EMBL" id="FXUG01000019">
    <property type="protein sequence ID" value="SMP75514.1"/>
    <property type="molecule type" value="Genomic_DNA"/>
</dbReference>
<evidence type="ECO:0000313" key="3">
    <source>
        <dbReference type="EMBL" id="SMP75514.1"/>
    </source>
</evidence>
<dbReference type="Gene3D" id="3.30.70.1290">
    <property type="entry name" value="Transposase IS200-like"/>
    <property type="match status" value="1"/>
</dbReference>
<dbReference type="PANTHER" id="PTHR34322:SF2">
    <property type="entry name" value="TRANSPOSASE IS200-LIKE DOMAIN-CONTAINING PROTEIN"/>
    <property type="match status" value="1"/>
</dbReference>
<feature type="domain" description="Transposase IS200-like" evidence="2">
    <location>
        <begin position="9"/>
        <end position="126"/>
    </location>
</feature>
<dbReference type="PANTHER" id="PTHR34322">
    <property type="entry name" value="TRANSPOSASE, Y1_TNP DOMAIN-CONTAINING"/>
    <property type="match status" value="1"/>
</dbReference>
<dbReference type="InterPro" id="IPR002686">
    <property type="entry name" value="Transposase_17"/>
</dbReference>
<comment type="caution">
    <text evidence="3">The sequence shown here is derived from an EMBL/GenBank/DDBJ whole genome shotgun (WGS) entry which is preliminary data.</text>
</comment>
<keyword evidence="4" id="KW-1185">Reference proteome</keyword>
<protein>
    <submittedName>
        <fullName evidence="3">Transposase</fullName>
    </submittedName>
</protein>
<proteinExistence type="predicted"/>
<evidence type="ECO:0000256" key="1">
    <source>
        <dbReference type="SAM" id="MobiDB-lite"/>
    </source>
</evidence>
<dbReference type="SUPFAM" id="SSF143422">
    <property type="entry name" value="Transposase IS200-like"/>
    <property type="match status" value="1"/>
</dbReference>
<evidence type="ECO:0000313" key="4">
    <source>
        <dbReference type="Proteomes" id="UP001158067"/>
    </source>
</evidence>
<reference evidence="3 4" key="1">
    <citation type="submission" date="2017-05" db="EMBL/GenBank/DDBJ databases">
        <authorList>
            <person name="Varghese N."/>
            <person name="Submissions S."/>
        </authorList>
    </citation>
    <scope>NUCLEOTIDE SEQUENCE [LARGE SCALE GENOMIC DNA]</scope>
    <source>
        <strain evidence="3 4">DSM 25457</strain>
    </source>
</reference>